<dbReference type="EMBL" id="JAGKQH010000010">
    <property type="protein sequence ID" value="KAG6589924.1"/>
    <property type="molecule type" value="Genomic_DNA"/>
</dbReference>
<evidence type="ECO:0000256" key="4">
    <source>
        <dbReference type="ARBA" id="ARBA00012179"/>
    </source>
</evidence>
<feature type="compositionally biased region" description="Polar residues" evidence="13">
    <location>
        <begin position="175"/>
        <end position="191"/>
    </location>
</feature>
<gene>
    <name evidence="16" type="primary">PRORP1</name>
    <name evidence="16" type="ORF">SDJN03_15347</name>
</gene>
<dbReference type="PANTHER" id="PTHR13547">
    <property type="match status" value="1"/>
</dbReference>
<feature type="non-terminal residue" evidence="16">
    <location>
        <position position="1"/>
    </location>
</feature>
<evidence type="ECO:0000256" key="7">
    <source>
        <dbReference type="ARBA" id="ARBA00022737"/>
    </source>
</evidence>
<evidence type="ECO:0000256" key="13">
    <source>
        <dbReference type="SAM" id="MobiDB-lite"/>
    </source>
</evidence>
<protein>
    <recommendedName>
        <fullName evidence="4">ribonuclease P</fullName>
        <ecNumber evidence="4">3.1.26.5</ecNumber>
    </recommendedName>
</protein>
<evidence type="ECO:0000256" key="6">
    <source>
        <dbReference type="ARBA" id="ARBA00022723"/>
    </source>
</evidence>
<evidence type="ECO:0000256" key="9">
    <source>
        <dbReference type="ARBA" id="ARBA00022833"/>
    </source>
</evidence>
<keyword evidence="7" id="KW-0677">Repeat</keyword>
<dbReference type="GO" id="GO:0004526">
    <property type="term" value="F:ribonuclease P activity"/>
    <property type="evidence" value="ECO:0007669"/>
    <property type="project" value="UniProtKB-EC"/>
</dbReference>
<keyword evidence="8" id="KW-0378">Hydrolase</keyword>
<dbReference type="Pfam" id="PF16953">
    <property type="entry name" value="PRORP"/>
    <property type="match status" value="1"/>
</dbReference>
<dbReference type="CDD" id="cd18718">
    <property type="entry name" value="PIN_PRORP"/>
    <property type="match status" value="1"/>
</dbReference>
<keyword evidence="10" id="KW-0460">Magnesium</keyword>
<comment type="catalytic activity">
    <reaction evidence="1">
        <text>Endonucleolytic cleavage of RNA, removing 5'-extranucleotides from tRNA precursor.</text>
        <dbReference type="EC" id="3.1.26.5"/>
    </reaction>
</comment>
<keyword evidence="9" id="KW-0862">Zinc</keyword>
<dbReference type="EC" id="3.1.26.5" evidence="4"/>
<keyword evidence="6" id="KW-0479">Metal-binding</keyword>
<feature type="region of interest" description="Disordered" evidence="13">
    <location>
        <begin position="678"/>
        <end position="704"/>
    </location>
</feature>
<dbReference type="InterPro" id="IPR002885">
    <property type="entry name" value="PPR_rpt"/>
</dbReference>
<dbReference type="GO" id="GO:0005739">
    <property type="term" value="C:mitochondrion"/>
    <property type="evidence" value="ECO:0007669"/>
    <property type="project" value="InterPro"/>
</dbReference>
<evidence type="ECO:0000313" key="16">
    <source>
        <dbReference type="EMBL" id="KAG6589924.1"/>
    </source>
</evidence>
<dbReference type="AlphaFoldDB" id="A0AAV6N029"/>
<dbReference type="InterPro" id="IPR033443">
    <property type="entry name" value="PROP1-like_PPR_dom"/>
</dbReference>
<evidence type="ECO:0000256" key="10">
    <source>
        <dbReference type="ARBA" id="ARBA00022842"/>
    </source>
</evidence>
<comment type="cofactor">
    <cofactor evidence="2">
        <name>Mg(2+)</name>
        <dbReference type="ChEBI" id="CHEBI:18420"/>
    </cofactor>
</comment>
<evidence type="ECO:0000313" key="17">
    <source>
        <dbReference type="Proteomes" id="UP000685013"/>
    </source>
</evidence>
<keyword evidence="5" id="KW-0819">tRNA processing</keyword>
<evidence type="ECO:0000259" key="14">
    <source>
        <dbReference type="Pfam" id="PF16953"/>
    </source>
</evidence>
<feature type="region of interest" description="Disordered" evidence="13">
    <location>
        <begin position="72"/>
        <end position="104"/>
    </location>
</feature>
<organism evidence="16 17">
    <name type="scientific">Cucurbita argyrosperma subsp. sororia</name>
    <dbReference type="NCBI Taxonomy" id="37648"/>
    <lineage>
        <taxon>Eukaryota</taxon>
        <taxon>Viridiplantae</taxon>
        <taxon>Streptophyta</taxon>
        <taxon>Embryophyta</taxon>
        <taxon>Tracheophyta</taxon>
        <taxon>Spermatophyta</taxon>
        <taxon>Magnoliopsida</taxon>
        <taxon>eudicotyledons</taxon>
        <taxon>Gunneridae</taxon>
        <taxon>Pentapetalae</taxon>
        <taxon>rosids</taxon>
        <taxon>fabids</taxon>
        <taxon>Cucurbitales</taxon>
        <taxon>Cucurbitaceae</taxon>
        <taxon>Cucurbiteae</taxon>
        <taxon>Cucurbita</taxon>
    </lineage>
</organism>
<dbReference type="InterPro" id="IPR031595">
    <property type="entry name" value="PRORP_C"/>
</dbReference>
<evidence type="ECO:0000256" key="1">
    <source>
        <dbReference type="ARBA" id="ARBA00000928"/>
    </source>
</evidence>
<dbReference type="PANTHER" id="PTHR13547:SF7">
    <property type="entry name" value="RIBONUCLEASE P"/>
    <property type="match status" value="1"/>
</dbReference>
<dbReference type="FunFam" id="3.40.50.11980:FF:000002">
    <property type="entry name" value="Proteinaceous RNase P 2"/>
    <property type="match status" value="1"/>
</dbReference>
<dbReference type="InterPro" id="IPR033495">
    <property type="entry name" value="MRPP3_PIN_dom"/>
</dbReference>
<dbReference type="PROSITE" id="PS51375">
    <property type="entry name" value="PPR"/>
    <property type="match status" value="1"/>
</dbReference>
<feature type="domain" description="PROP1-like PPR" evidence="15">
    <location>
        <begin position="106"/>
        <end position="164"/>
    </location>
</feature>
<feature type="region of interest" description="Disordered" evidence="13">
    <location>
        <begin position="167"/>
        <end position="223"/>
    </location>
</feature>
<accession>A0AAV6N029</accession>
<dbReference type="GO" id="GO:0001682">
    <property type="term" value="P:tRNA 5'-leader removal"/>
    <property type="evidence" value="ECO:0007669"/>
    <property type="project" value="TreeGrafter"/>
</dbReference>
<sequence length="1011" mass="113815">MIQKLNKNGSRHLGNGNEILVKKCAEDLVYLEGEERDGKRLERDKNARNRNSYGSANGMKMGAGVSFLQSRSDCGSTKVSRGAGDGRKIKDKSKRNQVLEEKGKFSEESNDIPFRENLDMCSKTGDVAGAIELYEWAQREGIQLEQYHYAVILYLCSSAALGVIQPSKSGRDNRTSSSLASSNMGSFQNPIIPNEQHSSKISSVSKSESYERTETNAKNDGSKENIVHTNRSMVSKARIIDEKSYSNILVDEDFKKYAVEKGFEIYEKMCAEKIPMNEATLTSVARMAMSMGDGDIAFDMVKKMKPLGINPRLRSYGPALSAFCNNGEIDKAFEVEKHMLEHGVYPEEPELAALLKASINASNAEKVYYLLDKLRTSVRQVSPSTADLISTWFKSKVATRVGKVKLDRTKIKKAIENCGGGWHGLGWLGRGEWNVSSTNVGKDGLCTSCGEKLATIDLDPIETENFAKSVAAIATQREKNSNFQKFQEWLEYYGPFEAVIDAANVGLFSQRRFTPSKVNLIANGIRPLLPSKKRPLIVLHNRRITGRKMDEPVNKALIEKWKNADALYATPTGSNDDWYWLYAAIKFNCLIVTNDEMRDHTFQLLGNDFFRRWKERHQVHFSFSATGPVFHMPSPCSVVIQESENGHWHVPLASEHGYEEDRKWLCITRGNSQARMMRRESPLKVEEPEPQPLPLSKGSLETPADVEIKKQPSSQVRFENTSHGPTVIVFLRLETKGTVKRMLSSISSSGLNAEAEAEEGTCFQNSLLELKGLRSQLHQAADYCETTFLKTNEKNEVVENTKEYLCRAMVAVVDHLGSVTSNLETCISQTNAFNDVELRLNCLNQRLLSCKQYAQKLELSRLRWCENLPRYHPRYVSPVSNSAEPLNRSSSIHQCRELKDLPLAKGDVFTEKPTPVLLYKFYTYNLSPPKNLTHGFPSKKDEKEKTLDTLQKAILPADDHGLSARSKAPNPTFYFQVSHQKRGRHRKSKLGSDILSLLKRTKQIASLKDHL</sequence>
<feature type="compositionally biased region" description="Basic and acidic residues" evidence="13">
    <location>
        <begin position="37"/>
        <end position="47"/>
    </location>
</feature>
<keyword evidence="17" id="KW-1185">Reference proteome</keyword>
<reference evidence="16 17" key="1">
    <citation type="journal article" date="2021" name="Hortic Res">
        <title>The domestication of Cucurbita argyrosperma as revealed by the genome of its wild relative.</title>
        <authorList>
            <person name="Barrera-Redondo J."/>
            <person name="Sanchez-de la Vega G."/>
            <person name="Aguirre-Liguori J.A."/>
            <person name="Castellanos-Morales G."/>
            <person name="Gutierrez-Guerrero Y.T."/>
            <person name="Aguirre-Dugua X."/>
            <person name="Aguirre-Planter E."/>
            <person name="Tenaillon M.I."/>
            <person name="Lira-Saade R."/>
            <person name="Eguiarte L.E."/>
        </authorList>
    </citation>
    <scope>NUCLEOTIDE SEQUENCE [LARGE SCALE GENOMIC DNA]</scope>
    <source>
        <strain evidence="16">JBR-2021</strain>
    </source>
</reference>
<feature type="region of interest" description="Disordered" evidence="13">
    <location>
        <begin position="37"/>
        <end position="57"/>
    </location>
</feature>
<feature type="domain" description="PROP1-like PPR" evidence="15">
    <location>
        <begin position="254"/>
        <end position="398"/>
    </location>
</feature>
<evidence type="ECO:0000256" key="3">
    <source>
        <dbReference type="ARBA" id="ARBA00007626"/>
    </source>
</evidence>
<evidence type="ECO:0000256" key="11">
    <source>
        <dbReference type="ARBA" id="ARBA00023211"/>
    </source>
</evidence>
<evidence type="ECO:0000256" key="5">
    <source>
        <dbReference type="ARBA" id="ARBA00022694"/>
    </source>
</evidence>
<comment type="similarity">
    <text evidence="3">Belongs to the PPR family. P subfamily.</text>
</comment>
<proteinExistence type="inferred from homology"/>
<dbReference type="Pfam" id="PF17177">
    <property type="entry name" value="PPR_long"/>
    <property type="match status" value="2"/>
</dbReference>
<comment type="caution">
    <text evidence="16">The sequence shown here is derived from an EMBL/GenBank/DDBJ whole genome shotgun (WGS) entry which is preliminary data.</text>
</comment>
<dbReference type="Proteomes" id="UP000685013">
    <property type="component" value="Chromosome 10"/>
</dbReference>
<feature type="compositionally biased region" description="Basic and acidic residues" evidence="13">
    <location>
        <begin position="678"/>
        <end position="687"/>
    </location>
</feature>
<dbReference type="NCBIfam" id="TIGR00756">
    <property type="entry name" value="PPR"/>
    <property type="match status" value="1"/>
</dbReference>
<feature type="repeat" description="PPR" evidence="12">
    <location>
        <begin position="312"/>
        <end position="346"/>
    </location>
</feature>
<evidence type="ECO:0000259" key="15">
    <source>
        <dbReference type="Pfam" id="PF17177"/>
    </source>
</evidence>
<feature type="domain" description="PRORP" evidence="14">
    <location>
        <begin position="441"/>
        <end position="666"/>
    </location>
</feature>
<evidence type="ECO:0000256" key="2">
    <source>
        <dbReference type="ARBA" id="ARBA00001946"/>
    </source>
</evidence>
<evidence type="ECO:0000256" key="12">
    <source>
        <dbReference type="PROSITE-ProRule" id="PRU00708"/>
    </source>
</evidence>
<dbReference type="GO" id="GO:0046872">
    <property type="term" value="F:metal ion binding"/>
    <property type="evidence" value="ECO:0007669"/>
    <property type="project" value="UniProtKB-KW"/>
</dbReference>
<evidence type="ECO:0000256" key="8">
    <source>
        <dbReference type="ARBA" id="ARBA00022801"/>
    </source>
</evidence>
<name>A0AAV6N029_9ROSI</name>
<feature type="compositionally biased region" description="Basic and acidic residues" evidence="13">
    <location>
        <begin position="208"/>
        <end position="223"/>
    </location>
</feature>
<keyword evidence="11" id="KW-0464">Manganese</keyword>